<dbReference type="PROSITE" id="PS51331">
    <property type="entry name" value="THYX"/>
    <property type="match status" value="2"/>
</dbReference>
<dbReference type="InterPro" id="IPR036098">
    <property type="entry name" value="Thymidylate_synthase_ThyX_sf"/>
</dbReference>
<gene>
    <name evidence="1" type="ORF">COT77_00205</name>
</gene>
<comment type="caution">
    <text evidence="1">The sequence shown here is derived from an EMBL/GenBank/DDBJ whole genome shotgun (WGS) entry which is preliminary data.</text>
</comment>
<dbReference type="GO" id="GO:0050660">
    <property type="term" value="F:flavin adenine dinucleotide binding"/>
    <property type="evidence" value="ECO:0007669"/>
    <property type="project" value="InterPro"/>
</dbReference>
<evidence type="ECO:0000313" key="1">
    <source>
        <dbReference type="EMBL" id="PIT97639.1"/>
    </source>
</evidence>
<dbReference type="Pfam" id="PF02511">
    <property type="entry name" value="Thy1"/>
    <property type="match status" value="2"/>
</dbReference>
<dbReference type="EMBL" id="PEZV01000002">
    <property type="protein sequence ID" value="PIT97639.1"/>
    <property type="molecule type" value="Genomic_DNA"/>
</dbReference>
<evidence type="ECO:0000313" key="2">
    <source>
        <dbReference type="Proteomes" id="UP000228596"/>
    </source>
</evidence>
<dbReference type="PANTHER" id="PTHR34934:SF1">
    <property type="entry name" value="FLAVIN-DEPENDENT THYMIDYLATE SYNTHASE"/>
    <property type="match status" value="1"/>
</dbReference>
<dbReference type="GO" id="GO:0004799">
    <property type="term" value="F:thymidylate synthase activity"/>
    <property type="evidence" value="ECO:0007669"/>
    <property type="project" value="TreeGrafter"/>
</dbReference>
<dbReference type="AlphaFoldDB" id="A0A2M6WXX6"/>
<dbReference type="Proteomes" id="UP000228596">
    <property type="component" value="Unassembled WGS sequence"/>
</dbReference>
<dbReference type="InterPro" id="IPR003669">
    <property type="entry name" value="Thymidylate_synthase_ThyX"/>
</dbReference>
<dbReference type="CDD" id="cd20175">
    <property type="entry name" value="ThyX"/>
    <property type="match status" value="1"/>
</dbReference>
<accession>A0A2M6WXX6</accession>
<dbReference type="SUPFAM" id="SSF69796">
    <property type="entry name" value="Thymidylate synthase-complementing protein Thy1"/>
    <property type="match status" value="2"/>
</dbReference>
<proteinExistence type="predicted"/>
<dbReference type="Gene3D" id="3.30.1360.170">
    <property type="match status" value="2"/>
</dbReference>
<evidence type="ECO:0008006" key="3">
    <source>
        <dbReference type="Google" id="ProtNLM"/>
    </source>
</evidence>
<organism evidence="1 2">
    <name type="scientific">Candidatus Berkelbacteria bacterium CG10_big_fil_rev_8_21_14_0_10_41_12</name>
    <dbReference type="NCBI Taxonomy" id="1974513"/>
    <lineage>
        <taxon>Bacteria</taxon>
        <taxon>Candidatus Berkelbacteria</taxon>
    </lineage>
</organism>
<dbReference type="GO" id="GO:0006231">
    <property type="term" value="P:dTMP biosynthetic process"/>
    <property type="evidence" value="ECO:0007669"/>
    <property type="project" value="InterPro"/>
</dbReference>
<dbReference type="GO" id="GO:0070402">
    <property type="term" value="F:NADPH binding"/>
    <property type="evidence" value="ECO:0007669"/>
    <property type="project" value="TreeGrafter"/>
</dbReference>
<name>A0A2M6WXX6_9BACT</name>
<reference evidence="2" key="1">
    <citation type="submission" date="2017-09" db="EMBL/GenBank/DDBJ databases">
        <title>Depth-based differentiation of microbial function through sediment-hosted aquifers and enrichment of novel symbionts in the deep terrestrial subsurface.</title>
        <authorList>
            <person name="Probst A.J."/>
            <person name="Ladd B."/>
            <person name="Jarett J.K."/>
            <person name="Geller-Mcgrath D.E."/>
            <person name="Sieber C.M.K."/>
            <person name="Emerson J.B."/>
            <person name="Anantharaman K."/>
            <person name="Thomas B.C."/>
            <person name="Malmstrom R."/>
            <person name="Stieglmeier M."/>
            <person name="Klingl A."/>
            <person name="Woyke T."/>
            <person name="Ryan C.M."/>
            <person name="Banfield J.F."/>
        </authorList>
    </citation>
    <scope>NUCLEOTIDE SEQUENCE [LARGE SCALE GENOMIC DNA]</scope>
</reference>
<dbReference type="GO" id="GO:0050797">
    <property type="term" value="F:thymidylate synthase (FAD) activity"/>
    <property type="evidence" value="ECO:0007669"/>
    <property type="project" value="InterPro"/>
</dbReference>
<protein>
    <recommendedName>
        <fullName evidence="3">Thymidylate synthase (FAD)</fullName>
    </recommendedName>
</protein>
<sequence length="462" mass="53629">MPKRRVYVLEGKTEEEIAMAMAVTSRSPLPFDEILSQIDSKKSGNFLEKFYINYGHGSIADTAFIHIAIENISQIAVKALENTRLAAYQEKSTRYQIMDRRHIVEPSEIKKSQYHKIYLEIINGLFDLYEEFVKILLSNARKNIKRGKDESESAYENRIRIPVIDRCRLILPTAVMCNVGLTMSGRSIEYTIAKLLSSQLSEVRALGQEIKKVANNNLPILVKYSDPIDYLIRQEKSLQKLGKGIIGKRILPHPRGKFVELVEYDGNALGKVLSATLLRFSGRSYAEIKKVVGKMSRKEKEELFDKIIGNRKQRHDKPLRELEATHYTFDIVCDYGAFKDLQRHRMTTQTLQPFTTSLGYVEPMNLAETGKVKEYHALMKKVEKVYKVISKKFPLEAQYLIPMAYRKRTLFNMNLREAIYLIELRSRPQGHISYRRVSWEMWDQINKVHPYFAKHINVNKSQ</sequence>
<dbReference type="PANTHER" id="PTHR34934">
    <property type="entry name" value="FLAVIN-DEPENDENT THYMIDYLATE SYNTHASE"/>
    <property type="match status" value="1"/>
</dbReference>